<name>A0A2I3GUW0_NOMLE</name>
<keyword evidence="3" id="KW-1185">Reference proteome</keyword>
<accession>A0A2I3GUW0</accession>
<dbReference type="Proteomes" id="UP000001073">
    <property type="component" value="Chromosome 15"/>
</dbReference>
<sequence length="58" mass="6217">MRPADLPPRPMEEPPASSSARTETEEPGSSFPSPDLCETVWVGMPESPSMLLLSSTIS</sequence>
<dbReference type="Ensembl" id="ENSNLET00000047674.1">
    <property type="protein sequence ID" value="ENSNLEP00000035168.1"/>
    <property type="gene ID" value="ENSNLEG00000016947.3"/>
</dbReference>
<reference evidence="2" key="3">
    <citation type="submission" date="2025-09" db="UniProtKB">
        <authorList>
            <consortium name="Ensembl"/>
        </authorList>
    </citation>
    <scope>IDENTIFICATION</scope>
</reference>
<dbReference type="GeneTree" id="ENSGT00950000182944"/>
<organism evidence="2 3">
    <name type="scientific">Nomascus leucogenys</name>
    <name type="common">Northern white-cheeked gibbon</name>
    <name type="synonym">Hylobates leucogenys</name>
    <dbReference type="NCBI Taxonomy" id="61853"/>
    <lineage>
        <taxon>Eukaryota</taxon>
        <taxon>Metazoa</taxon>
        <taxon>Chordata</taxon>
        <taxon>Craniata</taxon>
        <taxon>Vertebrata</taxon>
        <taxon>Euteleostomi</taxon>
        <taxon>Mammalia</taxon>
        <taxon>Eutheria</taxon>
        <taxon>Euarchontoglires</taxon>
        <taxon>Primates</taxon>
        <taxon>Haplorrhini</taxon>
        <taxon>Catarrhini</taxon>
        <taxon>Hylobatidae</taxon>
        <taxon>Nomascus</taxon>
    </lineage>
</organism>
<evidence type="ECO:0000256" key="1">
    <source>
        <dbReference type="SAM" id="MobiDB-lite"/>
    </source>
</evidence>
<reference evidence="2 3" key="1">
    <citation type="submission" date="2012-10" db="EMBL/GenBank/DDBJ databases">
        <authorList>
            <consortium name="Gibbon Genome Sequencing Consortium"/>
        </authorList>
    </citation>
    <scope>NUCLEOTIDE SEQUENCE [LARGE SCALE GENOMIC DNA]</scope>
</reference>
<dbReference type="AlphaFoldDB" id="A0A2I3GUW0"/>
<evidence type="ECO:0000313" key="3">
    <source>
        <dbReference type="Proteomes" id="UP000001073"/>
    </source>
</evidence>
<gene>
    <name evidence="2" type="primary">NEU3</name>
</gene>
<proteinExistence type="predicted"/>
<protein>
    <submittedName>
        <fullName evidence="2">Neuraminidase 3</fullName>
    </submittedName>
</protein>
<evidence type="ECO:0000313" key="2">
    <source>
        <dbReference type="Ensembl" id="ENSNLEP00000035168.1"/>
    </source>
</evidence>
<dbReference type="EMBL" id="ADFV01111519">
    <property type="status" value="NOT_ANNOTATED_CDS"/>
    <property type="molecule type" value="Genomic_DNA"/>
</dbReference>
<feature type="region of interest" description="Disordered" evidence="1">
    <location>
        <begin position="1"/>
        <end position="38"/>
    </location>
</feature>
<reference evidence="2" key="2">
    <citation type="submission" date="2025-08" db="UniProtKB">
        <authorList>
            <consortium name="Ensembl"/>
        </authorList>
    </citation>
    <scope>IDENTIFICATION</scope>
</reference>